<dbReference type="Pfam" id="PF13460">
    <property type="entry name" value="NAD_binding_10"/>
    <property type="match status" value="1"/>
</dbReference>
<evidence type="ECO:0000313" key="2">
    <source>
        <dbReference type="EMBL" id="GAA0296331.1"/>
    </source>
</evidence>
<accession>A0ABP3F2Z5</accession>
<dbReference type="RefSeq" id="WP_344160694.1">
    <property type="nucleotide sequence ID" value="NZ_BAAABV010000017.1"/>
</dbReference>
<sequence length="298" mass="31201">MTTLITGARGKVAQGVIARLHASGQAGHDGQVGQAGHDVRAGHAVRAASARPDELTVPAGVETSGLALDRPETFAGALDGVRRVFLYPEPAGIHELVKAAEAAGVEHVVLLSSSSVLGPDAETDPLASHSLRVERALADSSLTCTFLRPDAFASNSFGWARAIGRSLPVQLAYPDAHIAPIHPEDIADIAFEALTGDSLTGRRVTLTGPESLTFRAQLAVLSEAIGREIPVERISREEAERQMSAFMPAPMVASLLDLWSAAVHGPAAVADTTETLLGRPARRYAQWAAENASAFTGS</sequence>
<evidence type="ECO:0000259" key="1">
    <source>
        <dbReference type="Pfam" id="PF13460"/>
    </source>
</evidence>
<proteinExistence type="predicted"/>
<organism evidence="2 3">
    <name type="scientific">Streptomyces polychromogenes</name>
    <dbReference type="NCBI Taxonomy" id="67342"/>
    <lineage>
        <taxon>Bacteria</taxon>
        <taxon>Bacillati</taxon>
        <taxon>Actinomycetota</taxon>
        <taxon>Actinomycetes</taxon>
        <taxon>Kitasatosporales</taxon>
        <taxon>Streptomycetaceae</taxon>
        <taxon>Streptomyces</taxon>
    </lineage>
</organism>
<feature type="domain" description="NAD(P)-binding" evidence="1">
    <location>
        <begin position="39"/>
        <end position="194"/>
    </location>
</feature>
<protein>
    <submittedName>
        <fullName evidence="2">NAD(P)H-binding protein</fullName>
    </submittedName>
</protein>
<comment type="caution">
    <text evidence="2">The sequence shown here is derived from an EMBL/GenBank/DDBJ whole genome shotgun (WGS) entry which is preliminary data.</text>
</comment>
<dbReference type="PANTHER" id="PTHR43162">
    <property type="match status" value="1"/>
</dbReference>
<reference evidence="3" key="1">
    <citation type="journal article" date="2019" name="Int. J. Syst. Evol. Microbiol.">
        <title>The Global Catalogue of Microorganisms (GCM) 10K type strain sequencing project: providing services to taxonomists for standard genome sequencing and annotation.</title>
        <authorList>
            <consortium name="The Broad Institute Genomics Platform"/>
            <consortium name="The Broad Institute Genome Sequencing Center for Infectious Disease"/>
            <person name="Wu L."/>
            <person name="Ma J."/>
        </authorList>
    </citation>
    <scope>NUCLEOTIDE SEQUENCE [LARGE SCALE GENOMIC DNA]</scope>
    <source>
        <strain evidence="3">JCM 4505</strain>
    </source>
</reference>
<gene>
    <name evidence="2" type="ORF">GCM10010302_38780</name>
</gene>
<dbReference type="PANTHER" id="PTHR43162:SF1">
    <property type="entry name" value="PRESTALK A DIFFERENTIATION PROTEIN A"/>
    <property type="match status" value="1"/>
</dbReference>
<keyword evidence="3" id="KW-1185">Reference proteome</keyword>
<dbReference type="InterPro" id="IPR036291">
    <property type="entry name" value="NAD(P)-bd_dom_sf"/>
</dbReference>
<dbReference type="Gene3D" id="3.40.50.720">
    <property type="entry name" value="NAD(P)-binding Rossmann-like Domain"/>
    <property type="match status" value="1"/>
</dbReference>
<name>A0ABP3F2Z5_9ACTN</name>
<dbReference type="InterPro" id="IPR016040">
    <property type="entry name" value="NAD(P)-bd_dom"/>
</dbReference>
<dbReference type="SUPFAM" id="SSF51735">
    <property type="entry name" value="NAD(P)-binding Rossmann-fold domains"/>
    <property type="match status" value="1"/>
</dbReference>
<evidence type="ECO:0000313" key="3">
    <source>
        <dbReference type="Proteomes" id="UP001501867"/>
    </source>
</evidence>
<dbReference type="InterPro" id="IPR051604">
    <property type="entry name" value="Ergot_Alk_Oxidoreductase"/>
</dbReference>
<dbReference type="Proteomes" id="UP001501867">
    <property type="component" value="Unassembled WGS sequence"/>
</dbReference>
<dbReference type="EMBL" id="BAAABV010000017">
    <property type="protein sequence ID" value="GAA0296331.1"/>
    <property type="molecule type" value="Genomic_DNA"/>
</dbReference>